<dbReference type="PANTHER" id="PTHR33592:SF3">
    <property type="entry name" value="TRANSMEMBRANE PROTEIN"/>
    <property type="match status" value="1"/>
</dbReference>
<organism evidence="1 2">
    <name type="scientific">Populus alba x Populus x berolinensis</name>
    <dbReference type="NCBI Taxonomy" id="444605"/>
    <lineage>
        <taxon>Eukaryota</taxon>
        <taxon>Viridiplantae</taxon>
        <taxon>Streptophyta</taxon>
        <taxon>Embryophyta</taxon>
        <taxon>Tracheophyta</taxon>
        <taxon>Spermatophyta</taxon>
        <taxon>Magnoliopsida</taxon>
        <taxon>eudicotyledons</taxon>
        <taxon>Gunneridae</taxon>
        <taxon>Pentapetalae</taxon>
        <taxon>rosids</taxon>
        <taxon>fabids</taxon>
        <taxon>Malpighiales</taxon>
        <taxon>Salicaceae</taxon>
        <taxon>Saliceae</taxon>
        <taxon>Populus</taxon>
    </lineage>
</organism>
<dbReference type="PANTHER" id="PTHR33592">
    <property type="entry name" value="TRANSMEMBRANE PROTEIN"/>
    <property type="match status" value="1"/>
</dbReference>
<evidence type="ECO:0000313" key="1">
    <source>
        <dbReference type="EMBL" id="KAJ6951457.1"/>
    </source>
</evidence>
<dbReference type="EMBL" id="JAQIZT010000019">
    <property type="protein sequence ID" value="KAJ6951457.1"/>
    <property type="molecule type" value="Genomic_DNA"/>
</dbReference>
<accession>A0AAD6L6V3</accession>
<name>A0AAD6L6V3_9ROSI</name>
<gene>
    <name evidence="1" type="ORF">NC653_040779</name>
</gene>
<protein>
    <submittedName>
        <fullName evidence="1">Uncharacterized protein</fullName>
    </submittedName>
</protein>
<evidence type="ECO:0000313" key="2">
    <source>
        <dbReference type="Proteomes" id="UP001164929"/>
    </source>
</evidence>
<dbReference type="AlphaFoldDB" id="A0AAD6L6V3"/>
<keyword evidence="2" id="KW-1185">Reference proteome</keyword>
<comment type="caution">
    <text evidence="1">The sequence shown here is derived from an EMBL/GenBank/DDBJ whole genome shotgun (WGS) entry which is preliminary data.</text>
</comment>
<sequence length="88" mass="9727">MIISVAIVFGPCSHQILAARPLEGEQWLKQDLGNIQSLRRGPVPPSGGSSCTNIPGRGRSTNDIVDFYSIYFNESTFFFQLILCFSCL</sequence>
<proteinExistence type="predicted"/>
<reference evidence="1" key="1">
    <citation type="journal article" date="2023" name="Mol. Ecol. Resour.">
        <title>Chromosome-level genome assembly of a triploid poplar Populus alba 'Berolinensis'.</title>
        <authorList>
            <person name="Chen S."/>
            <person name="Yu Y."/>
            <person name="Wang X."/>
            <person name="Wang S."/>
            <person name="Zhang T."/>
            <person name="Zhou Y."/>
            <person name="He R."/>
            <person name="Meng N."/>
            <person name="Wang Y."/>
            <person name="Liu W."/>
            <person name="Liu Z."/>
            <person name="Liu J."/>
            <person name="Guo Q."/>
            <person name="Huang H."/>
            <person name="Sederoff R.R."/>
            <person name="Wang G."/>
            <person name="Qu G."/>
            <person name="Chen S."/>
        </authorList>
    </citation>
    <scope>NUCLEOTIDE SEQUENCE</scope>
    <source>
        <strain evidence="1">SC-2020</strain>
    </source>
</reference>
<dbReference type="Proteomes" id="UP001164929">
    <property type="component" value="Chromosome 19"/>
</dbReference>